<accession>A0A9P5H5W0</accession>
<feature type="region of interest" description="Disordered" evidence="1">
    <location>
        <begin position="208"/>
        <end position="239"/>
    </location>
</feature>
<evidence type="ECO:0000313" key="3">
    <source>
        <dbReference type="Proteomes" id="UP000722485"/>
    </source>
</evidence>
<dbReference type="AlphaFoldDB" id="A0A9P5H5W0"/>
<keyword evidence="3" id="KW-1185">Reference proteome</keyword>
<feature type="compositionally biased region" description="Pro residues" evidence="1">
    <location>
        <begin position="223"/>
        <end position="239"/>
    </location>
</feature>
<dbReference type="EMBL" id="JAANBB010000103">
    <property type="protein sequence ID" value="KAF7550224.1"/>
    <property type="molecule type" value="Genomic_DNA"/>
</dbReference>
<name>A0A9P5H5W0_9HYPO</name>
<comment type="caution">
    <text evidence="2">The sequence shown here is derived from an EMBL/GenBank/DDBJ whole genome shotgun (WGS) entry which is preliminary data.</text>
</comment>
<reference evidence="2" key="1">
    <citation type="submission" date="2020-03" db="EMBL/GenBank/DDBJ databases">
        <title>Draft Genome Sequence of Cylindrodendrum hubeiense.</title>
        <authorList>
            <person name="Buettner E."/>
            <person name="Kellner H."/>
        </authorList>
    </citation>
    <scope>NUCLEOTIDE SEQUENCE</scope>
    <source>
        <strain evidence="2">IHI 201604</strain>
    </source>
</reference>
<sequence>MSDPLPSFKESRLAGNSAKNTNVINRLFWSLGGPLETSIFVLEDAANPEGPREPYFRQTTGGTSWHPISQESLTEPRVSSVSVSILPLSDCEEGWRCNHEHADRDDPNCVYEPFRGRTILARCCGENRPKNLAPLEVQALHTPYVTIHDYVTTLHPVLMGLRQNALSILGMWEGGSLPEETKLVVEVDPLMANKLWIKEEHEWIQDIRTRQEPPKTWRDSVDGPPPAPPYYPPYLPQIN</sequence>
<dbReference type="Proteomes" id="UP000722485">
    <property type="component" value="Unassembled WGS sequence"/>
</dbReference>
<evidence type="ECO:0000313" key="2">
    <source>
        <dbReference type="EMBL" id="KAF7550224.1"/>
    </source>
</evidence>
<gene>
    <name evidence="2" type="ORF">G7Z17_g5854</name>
</gene>
<evidence type="ECO:0000256" key="1">
    <source>
        <dbReference type="SAM" id="MobiDB-lite"/>
    </source>
</evidence>
<proteinExistence type="predicted"/>
<dbReference type="OrthoDB" id="3944545at2759"/>
<feature type="compositionally biased region" description="Basic and acidic residues" evidence="1">
    <location>
        <begin position="208"/>
        <end position="221"/>
    </location>
</feature>
<protein>
    <submittedName>
        <fullName evidence="2">Uncharacterized protein</fullName>
    </submittedName>
</protein>
<organism evidence="2 3">
    <name type="scientific">Cylindrodendrum hubeiense</name>
    <dbReference type="NCBI Taxonomy" id="595255"/>
    <lineage>
        <taxon>Eukaryota</taxon>
        <taxon>Fungi</taxon>
        <taxon>Dikarya</taxon>
        <taxon>Ascomycota</taxon>
        <taxon>Pezizomycotina</taxon>
        <taxon>Sordariomycetes</taxon>
        <taxon>Hypocreomycetidae</taxon>
        <taxon>Hypocreales</taxon>
        <taxon>Nectriaceae</taxon>
        <taxon>Cylindrodendrum</taxon>
    </lineage>
</organism>